<evidence type="ECO:0000313" key="3">
    <source>
        <dbReference type="Proteomes" id="UP000003179"/>
    </source>
</evidence>
<keyword evidence="1" id="KW-1133">Transmembrane helix</keyword>
<dbReference type="EMBL" id="ADZU01000019">
    <property type="protein sequence ID" value="EFS92564.1"/>
    <property type="molecule type" value="Genomic_DNA"/>
</dbReference>
<feature type="transmembrane region" description="Helical" evidence="1">
    <location>
        <begin position="6"/>
        <end position="28"/>
    </location>
</feature>
<organism evidence="2 3">
    <name type="scientific">Cutibacterium modestum HL044PA1</name>
    <dbReference type="NCBI Taxonomy" id="765109"/>
    <lineage>
        <taxon>Bacteria</taxon>
        <taxon>Bacillati</taxon>
        <taxon>Actinomycetota</taxon>
        <taxon>Actinomycetes</taxon>
        <taxon>Propionibacteriales</taxon>
        <taxon>Propionibacteriaceae</taxon>
        <taxon>Cutibacterium</taxon>
        <taxon>Cutibacterium modestum</taxon>
    </lineage>
</organism>
<reference evidence="2" key="1">
    <citation type="submission" date="2010-08" db="EMBL/GenBank/DDBJ databases">
        <authorList>
            <person name="Weinstock G."/>
            <person name="Sodergren E."/>
            <person name="Clifton S."/>
            <person name="Fulton L."/>
            <person name="Fulton B."/>
            <person name="Courtney L."/>
            <person name="Fronick C."/>
            <person name="Harrison M."/>
            <person name="Strong C."/>
            <person name="Farmer C."/>
            <person name="Delahaunty K."/>
            <person name="Markovic C."/>
            <person name="Hall O."/>
            <person name="Minx P."/>
            <person name="Tomlinson C."/>
            <person name="Mitreva M."/>
            <person name="Hou S."/>
            <person name="Chen J."/>
            <person name="Wollam A."/>
            <person name="Pepin K.H."/>
            <person name="Johnson M."/>
            <person name="Bhonagiri V."/>
            <person name="Zhang X."/>
            <person name="Suruliraj S."/>
            <person name="Warren W."/>
            <person name="Chinwalla A."/>
            <person name="Mardis E.R."/>
            <person name="Wilson R.K."/>
        </authorList>
    </citation>
    <scope>NUCLEOTIDE SEQUENCE [LARGE SCALE GENOMIC DNA]</scope>
    <source>
        <strain evidence="2">HL044PA1</strain>
    </source>
</reference>
<protein>
    <submittedName>
        <fullName evidence="2">Uncharacterized protein</fullName>
    </submittedName>
</protein>
<keyword evidence="3" id="KW-1185">Reference proteome</keyword>
<evidence type="ECO:0000313" key="2">
    <source>
        <dbReference type="EMBL" id="EFS92564.1"/>
    </source>
</evidence>
<evidence type="ECO:0000256" key="1">
    <source>
        <dbReference type="SAM" id="Phobius"/>
    </source>
</evidence>
<dbReference type="Proteomes" id="UP000003179">
    <property type="component" value="Unassembled WGS sequence"/>
</dbReference>
<accession>A0ABP2K6L1</accession>
<proteinExistence type="predicted"/>
<keyword evidence="1" id="KW-0472">Membrane</keyword>
<sequence>MSSESWVISMLIVAVVILAVIIGLLVAISMARSVGLATEFFGVGGMVWW</sequence>
<comment type="caution">
    <text evidence="2">The sequence shown here is derived from an EMBL/GenBank/DDBJ whole genome shotgun (WGS) entry which is preliminary data.</text>
</comment>
<name>A0ABP2K6L1_9ACTN</name>
<gene>
    <name evidence="2" type="ORF">HMPREF9607_01094</name>
</gene>
<keyword evidence="1" id="KW-0812">Transmembrane</keyword>